<dbReference type="InParanoid" id="A0A0H2R999"/>
<evidence type="ECO:0000313" key="2">
    <source>
        <dbReference type="Proteomes" id="UP000053477"/>
    </source>
</evidence>
<protein>
    <submittedName>
        <fullName evidence="1">Uncharacterized protein</fullName>
    </submittedName>
</protein>
<organism evidence="1 2">
    <name type="scientific">Schizopora paradoxa</name>
    <dbReference type="NCBI Taxonomy" id="27342"/>
    <lineage>
        <taxon>Eukaryota</taxon>
        <taxon>Fungi</taxon>
        <taxon>Dikarya</taxon>
        <taxon>Basidiomycota</taxon>
        <taxon>Agaricomycotina</taxon>
        <taxon>Agaricomycetes</taxon>
        <taxon>Hymenochaetales</taxon>
        <taxon>Schizoporaceae</taxon>
        <taxon>Schizopora</taxon>
    </lineage>
</organism>
<proteinExistence type="predicted"/>
<dbReference type="EMBL" id="KQ086112">
    <property type="protein sequence ID" value="KLO07947.1"/>
    <property type="molecule type" value="Genomic_DNA"/>
</dbReference>
<dbReference type="AlphaFoldDB" id="A0A0H2R999"/>
<sequence length="385" mass="43583">MVRVLLWPYQEKSRAGEQAHLAGKSSLPVPPFASQLRVRLVPFQRRWDISTPREQRRRDGEMCVVRGSSFRASRAVRALVNAQARCLVESRLRERSNAGQRVVMLDGAGSEWTSSSWAQALLVVLTAPGRCHRRLKMEHINVRRAWLWREEEFHLGPPLHSAACCVHPTHLSSPLSSLPLNLLPHVGGMYRTLTSECAVTWPPRAVVLLAGWTRVDGTYQRPRSKGLREGGCKWWWLEMSPPFRLRVAAIVRPSILQTSTRRIEIPRASAVGVDGMHGCGRQRVSGLRIQSAYHSTSSSLSVVRALTPAWCWYESEGMKARGREEGRLAGAVVIYSVFESVDDVAGGWPGHIETHFDEEERLWRRRRRRTRCGFGRSEQSRSGMV</sequence>
<reference evidence="1 2" key="1">
    <citation type="submission" date="2015-04" db="EMBL/GenBank/DDBJ databases">
        <title>Complete genome sequence of Schizopora paradoxa KUC8140, a cosmopolitan wood degrader in East Asia.</title>
        <authorList>
            <consortium name="DOE Joint Genome Institute"/>
            <person name="Min B."/>
            <person name="Park H."/>
            <person name="Jang Y."/>
            <person name="Kim J.-J."/>
            <person name="Kim K.H."/>
            <person name="Pangilinan J."/>
            <person name="Lipzen A."/>
            <person name="Riley R."/>
            <person name="Grigoriev I.V."/>
            <person name="Spatafora J.W."/>
            <person name="Choi I.-G."/>
        </authorList>
    </citation>
    <scope>NUCLEOTIDE SEQUENCE [LARGE SCALE GENOMIC DNA]</scope>
    <source>
        <strain evidence="1 2">KUC8140</strain>
    </source>
</reference>
<keyword evidence="2" id="KW-1185">Reference proteome</keyword>
<name>A0A0H2R999_9AGAM</name>
<evidence type="ECO:0000313" key="1">
    <source>
        <dbReference type="EMBL" id="KLO07947.1"/>
    </source>
</evidence>
<dbReference type="Proteomes" id="UP000053477">
    <property type="component" value="Unassembled WGS sequence"/>
</dbReference>
<gene>
    <name evidence="1" type="ORF">SCHPADRAFT_894234</name>
</gene>
<accession>A0A0H2R999</accession>